<reference evidence="8" key="1">
    <citation type="submission" date="2013-07" db="EMBL/GenBank/DDBJ databases">
        <authorList>
            <person name="McIlroy S."/>
        </authorList>
    </citation>
    <scope>NUCLEOTIDE SEQUENCE [LARGE SCALE GENOMIC DNA]</scope>
    <source>
        <strain evidence="8">Run_A_D11</strain>
    </source>
</reference>
<dbReference type="InterPro" id="IPR029063">
    <property type="entry name" value="SAM-dependent_MTases_sf"/>
</dbReference>
<keyword evidence="9" id="KW-1185">Reference proteome</keyword>
<dbReference type="GO" id="GO:0003677">
    <property type="term" value="F:DNA binding"/>
    <property type="evidence" value="ECO:0007669"/>
    <property type="project" value="InterPro"/>
</dbReference>
<evidence type="ECO:0000256" key="1">
    <source>
        <dbReference type="ARBA" id="ARBA00006594"/>
    </source>
</evidence>
<comment type="caution">
    <text evidence="8">The sequence shown here is derived from an EMBL/GenBank/DDBJ whole genome shotgun (WGS) entry which is preliminary data.</text>
</comment>
<dbReference type="PANTHER" id="PTHR33841:SF1">
    <property type="entry name" value="DNA METHYLTRANSFERASE A"/>
    <property type="match status" value="1"/>
</dbReference>
<dbReference type="Pfam" id="PF02384">
    <property type="entry name" value="N6_Mtase"/>
    <property type="match status" value="1"/>
</dbReference>
<comment type="catalytic activity">
    <reaction evidence="5">
        <text>a 2'-deoxyadenosine in DNA + S-adenosyl-L-methionine = an N(6)-methyl-2'-deoxyadenosine in DNA + S-adenosyl-L-homocysteine + H(+)</text>
        <dbReference type="Rhea" id="RHEA:15197"/>
        <dbReference type="Rhea" id="RHEA-COMP:12418"/>
        <dbReference type="Rhea" id="RHEA-COMP:12419"/>
        <dbReference type="ChEBI" id="CHEBI:15378"/>
        <dbReference type="ChEBI" id="CHEBI:57856"/>
        <dbReference type="ChEBI" id="CHEBI:59789"/>
        <dbReference type="ChEBI" id="CHEBI:90615"/>
        <dbReference type="ChEBI" id="CHEBI:90616"/>
        <dbReference type="EC" id="2.1.1.72"/>
    </reaction>
</comment>
<proteinExistence type="inferred from homology"/>
<dbReference type="Pfam" id="PF18135">
    <property type="entry name" value="Type_ISP_C"/>
    <property type="match status" value="1"/>
</dbReference>
<dbReference type="GO" id="GO:0009007">
    <property type="term" value="F:site-specific DNA-methyltransferase (adenine-specific) activity"/>
    <property type="evidence" value="ECO:0007669"/>
    <property type="project" value="UniProtKB-EC"/>
</dbReference>
<dbReference type="EMBL" id="CBTJ020000001">
    <property type="protein sequence ID" value="CDI00750.1"/>
    <property type="molecule type" value="Genomic_DNA"/>
</dbReference>
<dbReference type="SUPFAM" id="SSF53335">
    <property type="entry name" value="S-adenosyl-L-methionine-dependent methyltransferases"/>
    <property type="match status" value="1"/>
</dbReference>
<evidence type="ECO:0000256" key="4">
    <source>
        <dbReference type="ARBA" id="ARBA00022679"/>
    </source>
</evidence>
<evidence type="ECO:0000259" key="6">
    <source>
        <dbReference type="Pfam" id="PF02384"/>
    </source>
</evidence>
<reference evidence="8" key="2">
    <citation type="submission" date="2014-03" db="EMBL/GenBank/DDBJ databases">
        <title>Candidatus Competibacter-lineage genomes retrieved from metagenomes reveal functional metabolic diversity.</title>
        <authorList>
            <person name="McIlroy S.J."/>
            <person name="Albertsen M."/>
            <person name="Andresen E.K."/>
            <person name="Saunders A.M."/>
            <person name="Kristiansen R."/>
            <person name="Stokholm-Bjerregaard M."/>
            <person name="Nielsen K.L."/>
            <person name="Nielsen P.H."/>
        </authorList>
    </citation>
    <scope>NUCLEOTIDE SEQUENCE</scope>
    <source>
        <strain evidence="8">Run_A_D11</strain>
    </source>
</reference>
<dbReference type="GO" id="GO:0008170">
    <property type="term" value="F:N-methyltransferase activity"/>
    <property type="evidence" value="ECO:0007669"/>
    <property type="project" value="InterPro"/>
</dbReference>
<name>W6M4K2_9GAMM</name>
<accession>W6M4K2</accession>
<dbReference type="AlphaFoldDB" id="W6M4K2"/>
<evidence type="ECO:0000259" key="7">
    <source>
        <dbReference type="Pfam" id="PF18135"/>
    </source>
</evidence>
<gene>
    <name evidence="8" type="ORF">BN873_10006</name>
</gene>
<keyword evidence="4" id="KW-0808">Transferase</keyword>
<dbReference type="InterPro" id="IPR041635">
    <property type="entry name" value="Type_ISP_LLaBIII_C"/>
</dbReference>
<evidence type="ECO:0000256" key="3">
    <source>
        <dbReference type="ARBA" id="ARBA00022603"/>
    </source>
</evidence>
<sequence>MKSPAESYFTALAEVRATGGGVKETSFYPPLINLLNAVGETLKPRVLAVSQLKNVGAGSPDVGLFAAHQIPKGEAEPLPGQLPERGAVEVKSVTEDSWLTASSAQVSKYWTKYRLVLVTNYRDFLLVGTDRLGQPTVLETLRLATSADAFWARLVQPCSFAQTEGERLLEFLKRALLCAAPLDNPRDVAWFLASYARDARARLADQPDLPALAALRAALENALGLHFDASDGEHFFRSTLIQTLFYGAFSAWVLWHQEQPDRRDTFNWKMASWTLRVPMIHALFEQLAQPSRLRPLGLAEVLDRVNAVLNRVDRPAFFGQFAATGAVQYFYEPFLHAFDPELRKQLGVWYTPPEIVRYMVARVDAVLREELGITDGLADPQVFILDPCCGTGAYLTEVLRHIKDKLDEQGLGGLAAAKLKQAALERVFGFELLPAPYVVAHLQLGLLLHQWGAALQVDAATDQAERLGVYLTNALTGWQPPDEDGKRRMAQLALNFPELMAENNAARAVKQERRILVILGNPPYNGFAGVAMDEEQELTRAYRQTRRAPPPQGQGLNDLYVRFYRMAERHIVEHSGRGVICFISNYSWLDGLSFTGMRERFLEKFDRVWIDCLNGDKYKTGKLTPEGLPDPSVFSTEFNPEGIQVGTAIALLAKKPQSDTPLLHFRYWWGKFKREELLKSLNQPPDSDYQLLQPPLELGLPFTPMQVEAHYLAWPLLPDLLPASFPGVKTSRDEALVDIDRAALEQRMQRYFDPNVSDEEIRRIAPSLMEKTSGFDPKATRTALKKRGFRPENIVRYAYRPFDTRWLYWEAETKLLDRNRSEYFPQVITENIWFTAAQKLRRDFDPPTVTKIHGAGHLIERGANLFPVYIKPFHQRDEYQPNLSKAAADYLARLESDPPTLFHHLVAVLHAPAYCADNAGALKQDWPRIPLPATRERLLASAELGCQIAALLDTETPLPGVTQGKPRPELAAIGLLTSVGAAAISPERLKLTASWGHAGKGGVTMPGKGRTVSRPFAGTEQPALGEETLDVYLNADCYWKNVPRPVWDYTLGGYQVLKKWLSYREYELLNRPLETDEALEFTWMTRRIAALIVLRPALDENYRACAD</sequence>
<evidence type="ECO:0000256" key="2">
    <source>
        <dbReference type="ARBA" id="ARBA00011900"/>
    </source>
</evidence>
<dbReference type="PRINTS" id="PR00507">
    <property type="entry name" value="N12N6MTFRASE"/>
</dbReference>
<feature type="domain" description="Type ISP restriction-modification enzyme LLaBIII C-terminal specificity" evidence="7">
    <location>
        <begin position="720"/>
        <end position="1067"/>
    </location>
</feature>
<organism evidence="8 9">
    <name type="scientific">Candidatus Competibacter denitrificans Run_A_D11</name>
    <dbReference type="NCBI Taxonomy" id="1400863"/>
    <lineage>
        <taxon>Bacteria</taxon>
        <taxon>Pseudomonadati</taxon>
        <taxon>Pseudomonadota</taxon>
        <taxon>Gammaproteobacteria</taxon>
        <taxon>Candidatus Competibacteraceae</taxon>
        <taxon>Candidatus Competibacter</taxon>
    </lineage>
</organism>
<dbReference type="OrthoDB" id="9804086at2"/>
<dbReference type="GO" id="GO:0032259">
    <property type="term" value="P:methylation"/>
    <property type="evidence" value="ECO:0007669"/>
    <property type="project" value="UniProtKB-KW"/>
</dbReference>
<dbReference type="RefSeq" id="WP_048669817.1">
    <property type="nucleotide sequence ID" value="NZ_CBTJ020000001.1"/>
</dbReference>
<dbReference type="InterPro" id="IPR050953">
    <property type="entry name" value="N4_N6_ade-DNA_methylase"/>
</dbReference>
<dbReference type="InterPro" id="IPR003356">
    <property type="entry name" value="DNA_methylase_A-5"/>
</dbReference>
<dbReference type="Gene3D" id="3.40.50.150">
    <property type="entry name" value="Vaccinia Virus protein VP39"/>
    <property type="match status" value="1"/>
</dbReference>
<evidence type="ECO:0000313" key="8">
    <source>
        <dbReference type="EMBL" id="CDI00750.1"/>
    </source>
</evidence>
<evidence type="ECO:0000256" key="5">
    <source>
        <dbReference type="ARBA" id="ARBA00047942"/>
    </source>
</evidence>
<protein>
    <recommendedName>
        <fullName evidence="2">site-specific DNA-methyltransferase (adenine-specific)</fullName>
        <ecNumber evidence="2">2.1.1.72</ecNumber>
    </recommendedName>
</protein>
<dbReference type="STRING" id="1400863.BN873_10006"/>
<comment type="similarity">
    <text evidence="1">Belongs to the N(4)/N(6)-methyltransferase family.</text>
</comment>
<evidence type="ECO:0000313" key="9">
    <source>
        <dbReference type="Proteomes" id="UP000035760"/>
    </source>
</evidence>
<dbReference type="PANTHER" id="PTHR33841">
    <property type="entry name" value="DNA METHYLTRANSFERASE YEEA-RELATED"/>
    <property type="match status" value="1"/>
</dbReference>
<dbReference type="EC" id="2.1.1.72" evidence="2"/>
<dbReference type="Proteomes" id="UP000035760">
    <property type="component" value="Unassembled WGS sequence"/>
</dbReference>
<feature type="domain" description="DNA methylase adenine-specific" evidence="6">
    <location>
        <begin position="330"/>
        <end position="449"/>
    </location>
</feature>
<keyword evidence="3 8" id="KW-0489">Methyltransferase</keyword>